<dbReference type="RefSeq" id="WP_135670657.1">
    <property type="nucleotide sequence ID" value="NZ_RQGN01000044.1"/>
</dbReference>
<proteinExistence type="predicted"/>
<sequence>MKHSIFIIFISLIFISNCANAGRGSKRNLPKPLNEVLTEVSSNLKKQISTNRENSFPDRKNALKLAILPLLNEVGDLNVLGLTIASQLSPQMSEPGKIVLVEKSQLNRLIDEQSFQKTGLVLSDKNMEIGKLSGVDILILGTVQFSDQTFLLQIRAVSLQSGEIIASSESVFDSTDNLYDQSRFAVPKSNR</sequence>
<feature type="chain" id="PRO_5023134400" evidence="1">
    <location>
        <begin position="22"/>
        <end position="191"/>
    </location>
</feature>
<dbReference type="InterPro" id="IPR041215">
    <property type="entry name" value="FlgO_dom"/>
</dbReference>
<protein>
    <submittedName>
        <fullName evidence="3">Penicillin-binding protein activator LpoB</fullName>
    </submittedName>
</protein>
<organism evidence="3 4">
    <name type="scientific">Leptospira barantonii</name>
    <dbReference type="NCBI Taxonomy" id="2023184"/>
    <lineage>
        <taxon>Bacteria</taxon>
        <taxon>Pseudomonadati</taxon>
        <taxon>Spirochaetota</taxon>
        <taxon>Spirochaetia</taxon>
        <taxon>Leptospirales</taxon>
        <taxon>Leptospiraceae</taxon>
        <taxon>Leptospira</taxon>
    </lineage>
</organism>
<feature type="domain" description="FlgO" evidence="2">
    <location>
        <begin position="69"/>
        <end position="173"/>
    </location>
</feature>
<name>A0A5F2BDW0_9LEPT</name>
<accession>A0A5F2BDW0</accession>
<dbReference type="AlphaFoldDB" id="A0A5F2BDW0"/>
<dbReference type="OrthoDB" id="338076at2"/>
<dbReference type="Pfam" id="PF17680">
    <property type="entry name" value="FlgO"/>
    <property type="match status" value="1"/>
</dbReference>
<dbReference type="Gene3D" id="3.40.50.10610">
    <property type="entry name" value="ABC-type transport auxiliary lipoprotein component"/>
    <property type="match status" value="1"/>
</dbReference>
<reference evidence="3 4" key="1">
    <citation type="journal article" date="2019" name="PLoS Negl. Trop. Dis.">
        <title>Revisiting the worldwide diversity of Leptospira species in the environment.</title>
        <authorList>
            <person name="Vincent A.T."/>
            <person name="Schiettekatte O."/>
            <person name="Bourhy P."/>
            <person name="Veyrier F.J."/>
            <person name="Picardeau M."/>
        </authorList>
    </citation>
    <scope>NUCLEOTIDE SEQUENCE [LARGE SCALE GENOMIC DNA]</scope>
    <source>
        <strain evidence="3 4">201702444</strain>
    </source>
</reference>
<evidence type="ECO:0000313" key="4">
    <source>
        <dbReference type="Proteomes" id="UP000298429"/>
    </source>
</evidence>
<gene>
    <name evidence="3" type="ORF">EHQ76_08835</name>
</gene>
<evidence type="ECO:0000256" key="1">
    <source>
        <dbReference type="SAM" id="SignalP"/>
    </source>
</evidence>
<feature type="signal peptide" evidence="1">
    <location>
        <begin position="1"/>
        <end position="21"/>
    </location>
</feature>
<keyword evidence="1" id="KW-0732">Signal</keyword>
<dbReference type="Proteomes" id="UP000298429">
    <property type="component" value="Unassembled WGS sequence"/>
</dbReference>
<dbReference type="EMBL" id="RQGN01000044">
    <property type="protein sequence ID" value="TGM03741.1"/>
    <property type="molecule type" value="Genomic_DNA"/>
</dbReference>
<evidence type="ECO:0000259" key="2">
    <source>
        <dbReference type="Pfam" id="PF17680"/>
    </source>
</evidence>
<evidence type="ECO:0000313" key="3">
    <source>
        <dbReference type="EMBL" id="TGM03741.1"/>
    </source>
</evidence>
<comment type="caution">
    <text evidence="3">The sequence shown here is derived from an EMBL/GenBank/DDBJ whole genome shotgun (WGS) entry which is preliminary data.</text>
</comment>